<protein>
    <submittedName>
        <fullName evidence="6">DNA-binding winged helix-turn-helix (WHTH) domain-containing protein</fullName>
    </submittedName>
</protein>
<dbReference type="PROSITE" id="PS51755">
    <property type="entry name" value="OMPR_PHOB"/>
    <property type="match status" value="1"/>
</dbReference>
<evidence type="ECO:0000256" key="3">
    <source>
        <dbReference type="PROSITE-ProRule" id="PRU01091"/>
    </source>
</evidence>
<dbReference type="InterPro" id="IPR036388">
    <property type="entry name" value="WH-like_DNA-bd_sf"/>
</dbReference>
<sequence>MPTSQSQRALRFGLFELDLQARELYRSGIRIHLAPQPFDLLQALTEVPGTVVSREDLQHRLWPPNIHVDYDHGLNKAVRKLREALGDSAELPRYIETVQGVGYRFIAPVTSPTSSLRETEHLSETVLTVREPVPIQSVSERRLGWTVFATLGTGLVLAVIAIGAVSLRLHALRRAQGTLAPGVHSQAEAAYLHGRYLWFGEKPLASSDYFKRAITLQPDYAPAWAGMSLFYGAALVRGRLDPAEGLGLQEEAASRSLTLAPSLPEAHLASCGSIFLKTWQFEEANIECKRALQLDPNNAEVYHFQSKMLAAVNRPQDALSLQKVSTRLDPLSRPWALGQALLQARRYNEALSETRARLESFPHDSALLYLIADIYRERGNAAESEEFLEQSYRESGDEVSATQIHRAFRAGGNKAVLQWDLDRMLNHNVDAYVSPAQLGLAYARLGDQERALSMLQRALEQHAPDLLWIRWRPVFDTFASDARFQRILQQLPATERFP</sequence>
<dbReference type="CDD" id="cd00383">
    <property type="entry name" value="trans_reg_C"/>
    <property type="match status" value="1"/>
</dbReference>
<evidence type="ECO:0000256" key="2">
    <source>
        <dbReference type="PROSITE-ProRule" id="PRU00339"/>
    </source>
</evidence>
<keyword evidence="4" id="KW-0812">Transmembrane</keyword>
<dbReference type="EMBL" id="LT629690">
    <property type="protein sequence ID" value="SDF01044.1"/>
    <property type="molecule type" value="Genomic_DNA"/>
</dbReference>
<dbReference type="InterPro" id="IPR001867">
    <property type="entry name" value="OmpR/PhoB-type_DNA-bd"/>
</dbReference>
<dbReference type="OrthoDB" id="105971at2"/>
<dbReference type="Pfam" id="PF13181">
    <property type="entry name" value="TPR_8"/>
    <property type="match status" value="1"/>
</dbReference>
<dbReference type="Gene3D" id="1.25.40.10">
    <property type="entry name" value="Tetratricopeptide repeat domain"/>
    <property type="match status" value="1"/>
</dbReference>
<dbReference type="RefSeq" id="WP_083344273.1">
    <property type="nucleotide sequence ID" value="NZ_LT629690.1"/>
</dbReference>
<feature type="DNA-binding region" description="OmpR/PhoB-type" evidence="3">
    <location>
        <begin position="7"/>
        <end position="107"/>
    </location>
</feature>
<feature type="transmembrane region" description="Helical" evidence="4">
    <location>
        <begin position="143"/>
        <end position="167"/>
    </location>
</feature>
<keyword evidence="4" id="KW-0472">Membrane</keyword>
<organism evidence="6 7">
    <name type="scientific">Terriglobus roseus</name>
    <dbReference type="NCBI Taxonomy" id="392734"/>
    <lineage>
        <taxon>Bacteria</taxon>
        <taxon>Pseudomonadati</taxon>
        <taxon>Acidobacteriota</taxon>
        <taxon>Terriglobia</taxon>
        <taxon>Terriglobales</taxon>
        <taxon>Acidobacteriaceae</taxon>
        <taxon>Terriglobus</taxon>
    </lineage>
</organism>
<gene>
    <name evidence="6" type="ORF">SAMN05444167_1118</name>
</gene>
<dbReference type="Gene3D" id="1.10.10.10">
    <property type="entry name" value="Winged helix-like DNA-binding domain superfamily/Winged helix DNA-binding domain"/>
    <property type="match status" value="1"/>
</dbReference>
<dbReference type="Pfam" id="PF00486">
    <property type="entry name" value="Trans_reg_C"/>
    <property type="match status" value="1"/>
</dbReference>
<dbReference type="InterPro" id="IPR011990">
    <property type="entry name" value="TPR-like_helical_dom_sf"/>
</dbReference>
<proteinExistence type="predicted"/>
<dbReference type="GO" id="GO:0003677">
    <property type="term" value="F:DNA binding"/>
    <property type="evidence" value="ECO:0007669"/>
    <property type="project" value="UniProtKB-UniRule"/>
</dbReference>
<dbReference type="InterPro" id="IPR019734">
    <property type="entry name" value="TPR_rpt"/>
</dbReference>
<dbReference type="PANTHER" id="PTHR12558:SF13">
    <property type="entry name" value="CELL DIVISION CYCLE PROTEIN 27 HOMOLOG"/>
    <property type="match status" value="1"/>
</dbReference>
<evidence type="ECO:0000256" key="1">
    <source>
        <dbReference type="ARBA" id="ARBA00023125"/>
    </source>
</evidence>
<evidence type="ECO:0000313" key="6">
    <source>
        <dbReference type="EMBL" id="SDF01044.1"/>
    </source>
</evidence>
<dbReference type="GO" id="GO:0006355">
    <property type="term" value="P:regulation of DNA-templated transcription"/>
    <property type="evidence" value="ECO:0007669"/>
    <property type="project" value="InterPro"/>
</dbReference>
<reference evidence="6 7" key="1">
    <citation type="submission" date="2016-10" db="EMBL/GenBank/DDBJ databases">
        <authorList>
            <person name="de Groot N.N."/>
        </authorList>
    </citation>
    <scope>NUCLEOTIDE SEQUENCE [LARGE SCALE GENOMIC DNA]</scope>
    <source>
        <strain evidence="6 7">GAS232</strain>
    </source>
</reference>
<dbReference type="AlphaFoldDB" id="A0A1G7HLA2"/>
<evidence type="ECO:0000256" key="4">
    <source>
        <dbReference type="SAM" id="Phobius"/>
    </source>
</evidence>
<keyword evidence="4" id="KW-1133">Transmembrane helix</keyword>
<keyword evidence="2" id="KW-0802">TPR repeat</keyword>
<evidence type="ECO:0000313" key="7">
    <source>
        <dbReference type="Proteomes" id="UP000182427"/>
    </source>
</evidence>
<feature type="domain" description="OmpR/PhoB-type" evidence="5">
    <location>
        <begin position="7"/>
        <end position="107"/>
    </location>
</feature>
<keyword evidence="1 3" id="KW-0238">DNA-binding</keyword>
<dbReference type="NCBIfam" id="NF047558">
    <property type="entry name" value="TPR_END_plus"/>
    <property type="match status" value="1"/>
</dbReference>
<accession>A0A1G7HLA2</accession>
<name>A0A1G7HLA2_9BACT</name>
<feature type="repeat" description="TPR" evidence="2">
    <location>
        <begin position="432"/>
        <end position="465"/>
    </location>
</feature>
<dbReference type="InterPro" id="IPR016032">
    <property type="entry name" value="Sig_transdc_resp-reg_C-effctor"/>
</dbReference>
<dbReference type="SMART" id="SM00862">
    <property type="entry name" value="Trans_reg_C"/>
    <property type="match status" value="1"/>
</dbReference>
<dbReference type="Pfam" id="PF13432">
    <property type="entry name" value="TPR_16"/>
    <property type="match status" value="1"/>
</dbReference>
<dbReference type="SMART" id="SM00028">
    <property type="entry name" value="TPR"/>
    <property type="match status" value="4"/>
</dbReference>
<dbReference type="PROSITE" id="PS50005">
    <property type="entry name" value="TPR"/>
    <property type="match status" value="1"/>
</dbReference>
<dbReference type="PANTHER" id="PTHR12558">
    <property type="entry name" value="CELL DIVISION CYCLE 16,23,27"/>
    <property type="match status" value="1"/>
</dbReference>
<evidence type="ECO:0000259" key="5">
    <source>
        <dbReference type="PROSITE" id="PS51755"/>
    </source>
</evidence>
<dbReference type="GO" id="GO:0000160">
    <property type="term" value="P:phosphorelay signal transduction system"/>
    <property type="evidence" value="ECO:0007669"/>
    <property type="project" value="InterPro"/>
</dbReference>
<dbReference type="Proteomes" id="UP000182427">
    <property type="component" value="Chromosome I"/>
</dbReference>
<keyword evidence="7" id="KW-1185">Reference proteome</keyword>
<dbReference type="SUPFAM" id="SSF48452">
    <property type="entry name" value="TPR-like"/>
    <property type="match status" value="1"/>
</dbReference>
<dbReference type="SUPFAM" id="SSF46894">
    <property type="entry name" value="C-terminal effector domain of the bipartite response regulators"/>
    <property type="match status" value="1"/>
</dbReference>